<sequence length="777" mass="87513" precursor="true">MVKRFAFLAMLATGVSQAQSVTPESADTVQLLISPGLRLPAGIIEDDQPVFLDGDQVDGTGQDTVTLTGNGSIRRTGTSLKGDRIDYDQRSGWVDAAGNVRLMRDGGLISGPGLRYNVNTEQGEVDQPRFHIGASGAAGHAATATIHDRQRMSMTDVVYSGCPCPDPAWEIRASDVDLDFEENEGVAHWGVLYFKDVPILASPYLTFPIKKERKSGLLMPTYGTTSKGGFDFSLPYYFNLAPNYDMTLTPRLLSKRGVQLGGEFRYMGSTYEGQMHGTWLDHDREAKRDRWMYSTQHAQRLGGGFSMGWDINAVSDDDYFRDFSTFGLNEASTTNLNQRGQVGWGSKYWRSYVLVQKYQTLQDEDSRVTPPFEKLPEIGLTGTRFDWNGFDLDTNLTATQFRKSWYDYNGQRLQSARFEGRRLSSYSTISYPVVSAGWYVKPKLGLHLSQYQTDYFDAQGGRRAEDPRVTRSRSVPIFSLDSGMTFERQASLFGKAATQTLEPRIYYLWVPYRNQSDLPLYDTSVATFSFAQAFSENIYSGGWDRIANANQVTLGLTSRWLDEDTGFERLKLEGAQRIYFEDQRVTLPGETPRTGARSDYLIGASAALTNTLTTQMSLQYNPYESQWERATAGVKWLPQRATSITTAYRYQREPTPGIVDLSRSRTPQEQVSTTFQWPLSNRWYTLGRMDYSLRENRFTQAIGGVEYKGDCCWVGRFVVQRYAVSANDANTAFFFQLELSGLGSLGTDPMSLLSKSITGYQVINPPAPDRSIFERYE</sequence>
<evidence type="ECO:0000256" key="1">
    <source>
        <dbReference type="HAMAP-Rule" id="MF_01411"/>
    </source>
</evidence>
<gene>
    <name evidence="1" type="primary">lptD</name>
    <name evidence="3" type="ORF">DD235_02715</name>
</gene>
<organism evidence="3 4">
    <name type="scientific">Corticimicrobacter populi</name>
    <dbReference type="NCBI Taxonomy" id="2175229"/>
    <lineage>
        <taxon>Bacteria</taxon>
        <taxon>Pseudomonadati</taxon>
        <taxon>Pseudomonadota</taxon>
        <taxon>Betaproteobacteria</taxon>
        <taxon>Burkholderiales</taxon>
        <taxon>Alcaligenaceae</taxon>
        <taxon>Corticimicrobacter</taxon>
    </lineage>
</organism>
<protein>
    <recommendedName>
        <fullName evidence="1">LPS-assembly protein LptD</fullName>
    </recommendedName>
</protein>
<dbReference type="Pfam" id="PF04453">
    <property type="entry name" value="LptD"/>
    <property type="match status" value="1"/>
</dbReference>
<keyword evidence="1" id="KW-0732">Signal</keyword>
<comment type="caution">
    <text evidence="3">The sequence shown here is derived from an EMBL/GenBank/DDBJ whole genome shotgun (WGS) entry which is preliminary data.</text>
</comment>
<dbReference type="HAMAP" id="MF_01411">
    <property type="entry name" value="LPS_assembly_LptD"/>
    <property type="match status" value="1"/>
</dbReference>
<dbReference type="RefSeq" id="WP_109060499.1">
    <property type="nucleotide sequence ID" value="NZ_QETA01000001.1"/>
</dbReference>
<evidence type="ECO:0000313" key="4">
    <source>
        <dbReference type="Proteomes" id="UP000245212"/>
    </source>
</evidence>
<dbReference type="GO" id="GO:0015920">
    <property type="term" value="P:lipopolysaccharide transport"/>
    <property type="evidence" value="ECO:0007669"/>
    <property type="project" value="InterPro"/>
</dbReference>
<dbReference type="PANTHER" id="PTHR30189">
    <property type="entry name" value="LPS-ASSEMBLY PROTEIN"/>
    <property type="match status" value="1"/>
</dbReference>
<dbReference type="GO" id="GO:0009279">
    <property type="term" value="C:cell outer membrane"/>
    <property type="evidence" value="ECO:0007669"/>
    <property type="project" value="UniProtKB-SubCell"/>
</dbReference>
<feature type="signal peptide" evidence="1">
    <location>
        <begin position="1"/>
        <end position="18"/>
    </location>
</feature>
<reference evidence="4" key="1">
    <citation type="submission" date="2018-05" db="EMBL/GenBank/DDBJ databases">
        <authorList>
            <person name="Li Y."/>
        </authorList>
    </citation>
    <scope>NUCLEOTIDE SEQUENCE [LARGE SCALE GENOMIC DNA]</scope>
    <source>
        <strain evidence="4">3d-2-2</strain>
    </source>
</reference>
<dbReference type="PANTHER" id="PTHR30189:SF1">
    <property type="entry name" value="LPS-ASSEMBLY PROTEIN LPTD"/>
    <property type="match status" value="1"/>
</dbReference>
<name>A0A2V1K1J9_9BURK</name>
<comment type="subunit">
    <text evidence="1">Component of the lipopolysaccharide transport and assembly complex. Interacts with LptE and LptA.</text>
</comment>
<keyword evidence="1" id="KW-0998">Cell outer membrane</keyword>
<dbReference type="Proteomes" id="UP000245212">
    <property type="component" value="Unassembled WGS sequence"/>
</dbReference>
<dbReference type="InterPro" id="IPR050218">
    <property type="entry name" value="LptD"/>
</dbReference>
<dbReference type="Gene3D" id="2.60.450.10">
    <property type="entry name" value="Lipopolysaccharide (LPS) transport protein A like domain"/>
    <property type="match status" value="1"/>
</dbReference>
<dbReference type="AlphaFoldDB" id="A0A2V1K1J9"/>
<dbReference type="InterPro" id="IPR020889">
    <property type="entry name" value="LipoPS_assembly_LptD"/>
</dbReference>
<feature type="chain" id="PRO_5016184686" description="LPS-assembly protein LptD" evidence="1">
    <location>
        <begin position="19"/>
        <end position="777"/>
    </location>
</feature>
<proteinExistence type="inferred from homology"/>
<comment type="caution">
    <text evidence="1">Lacks conserved residue(s) required for the propagation of feature annotation.</text>
</comment>
<comment type="similarity">
    <text evidence="1">Belongs to the LptD family.</text>
</comment>
<evidence type="ECO:0000313" key="3">
    <source>
        <dbReference type="EMBL" id="PWF25096.1"/>
    </source>
</evidence>
<dbReference type="GO" id="GO:1990351">
    <property type="term" value="C:transporter complex"/>
    <property type="evidence" value="ECO:0007669"/>
    <property type="project" value="TreeGrafter"/>
</dbReference>
<feature type="domain" description="LptD C-terminal" evidence="2">
    <location>
        <begin position="288"/>
        <end position="683"/>
    </location>
</feature>
<comment type="subcellular location">
    <subcellularLocation>
        <location evidence="1">Cell outer membrane</location>
    </subcellularLocation>
</comment>
<keyword evidence="4" id="KW-1185">Reference proteome</keyword>
<dbReference type="EMBL" id="QETA01000001">
    <property type="protein sequence ID" value="PWF25096.1"/>
    <property type="molecule type" value="Genomic_DNA"/>
</dbReference>
<dbReference type="InterPro" id="IPR007543">
    <property type="entry name" value="LptD_C"/>
</dbReference>
<evidence type="ECO:0000259" key="2">
    <source>
        <dbReference type="Pfam" id="PF04453"/>
    </source>
</evidence>
<keyword evidence="1" id="KW-0472">Membrane</keyword>
<accession>A0A2V1K1J9</accession>
<comment type="function">
    <text evidence="1">Together with LptE, is involved in the assembly of lipopolysaccharide (LPS) at the surface of the outer membrane.</text>
</comment>
<dbReference type="GO" id="GO:0043165">
    <property type="term" value="P:Gram-negative-bacterium-type cell outer membrane assembly"/>
    <property type="evidence" value="ECO:0007669"/>
    <property type="project" value="UniProtKB-UniRule"/>
</dbReference>